<evidence type="ECO:0000313" key="7">
    <source>
        <dbReference type="EMBL" id="TCL02736.1"/>
    </source>
</evidence>
<keyword evidence="2 4" id="KW-0238">DNA-binding</keyword>
<dbReference type="InterPro" id="IPR001647">
    <property type="entry name" value="HTH_TetR"/>
</dbReference>
<dbReference type="AlphaFoldDB" id="A0A4R1NDQ4"/>
<keyword evidence="1" id="KW-0805">Transcription regulation</keyword>
<evidence type="ECO:0000313" key="8">
    <source>
        <dbReference type="Proteomes" id="UP000294555"/>
    </source>
</evidence>
<comment type="caution">
    <text evidence="7">The sequence shown here is derived from an EMBL/GenBank/DDBJ whole genome shotgun (WGS) entry which is preliminary data.</text>
</comment>
<gene>
    <name evidence="7" type="ORF">EZJ58_0766</name>
</gene>
<dbReference type="PRINTS" id="PR00455">
    <property type="entry name" value="HTHTETR"/>
</dbReference>
<accession>A0A4R1NDQ4</accession>
<keyword evidence="8" id="KW-1185">Reference proteome</keyword>
<dbReference type="PROSITE" id="PS50977">
    <property type="entry name" value="HTH_TETR_2"/>
    <property type="match status" value="1"/>
</dbReference>
<dbReference type="Pfam" id="PF00440">
    <property type="entry name" value="TetR_N"/>
    <property type="match status" value="1"/>
</dbReference>
<dbReference type="RefSeq" id="WP_132921668.1">
    <property type="nucleotide sequence ID" value="NZ_SJOI01000001.1"/>
</dbReference>
<reference evidence="7 8" key="1">
    <citation type="submission" date="2019-02" db="EMBL/GenBank/DDBJ databases">
        <title>Investigation of anaerobic lignin degradation for improved lignocellulosic biofuels.</title>
        <authorList>
            <person name="Deangelis K."/>
        </authorList>
    </citation>
    <scope>NUCLEOTIDE SEQUENCE [LARGE SCALE GENOMIC DNA]</scope>
    <source>
        <strain evidence="7 8">159R</strain>
    </source>
</reference>
<dbReference type="GO" id="GO:0003700">
    <property type="term" value="F:DNA-binding transcription factor activity"/>
    <property type="evidence" value="ECO:0007669"/>
    <property type="project" value="TreeGrafter"/>
</dbReference>
<dbReference type="GO" id="GO:0000976">
    <property type="term" value="F:transcription cis-regulatory region binding"/>
    <property type="evidence" value="ECO:0007669"/>
    <property type="project" value="TreeGrafter"/>
</dbReference>
<sequence>MISRQPLSQSARKTPRQARSTSTVEAIFEATIQVLLAEGPSRLTTTRVAERAGVSVGSLYQYFPNKQALFHALNERYLTMLAERVEAACLAHHGKPYGLMSEALVSTYIKVKIERRDVTSALYRAAAEVNVAEIVEAMLRRVEAASEAMFASASDAEFRDLPRVNLMLSNVLCGTVRTVFERNQSELLADGSLQSQLTYMICAYLDTAKVPPPAQGVQ</sequence>
<dbReference type="Gene3D" id="1.10.357.10">
    <property type="entry name" value="Tetracycline Repressor, domain 2"/>
    <property type="match status" value="1"/>
</dbReference>
<evidence type="ECO:0000256" key="3">
    <source>
        <dbReference type="ARBA" id="ARBA00023163"/>
    </source>
</evidence>
<dbReference type="PANTHER" id="PTHR30055">
    <property type="entry name" value="HTH-TYPE TRANSCRIPTIONAL REGULATOR RUTR"/>
    <property type="match status" value="1"/>
</dbReference>
<evidence type="ECO:0000256" key="1">
    <source>
        <dbReference type="ARBA" id="ARBA00023015"/>
    </source>
</evidence>
<dbReference type="Proteomes" id="UP000294555">
    <property type="component" value="Unassembled WGS sequence"/>
</dbReference>
<evidence type="ECO:0000256" key="2">
    <source>
        <dbReference type="ARBA" id="ARBA00023125"/>
    </source>
</evidence>
<evidence type="ECO:0000256" key="4">
    <source>
        <dbReference type="PROSITE-ProRule" id="PRU00335"/>
    </source>
</evidence>
<keyword evidence="3" id="KW-0804">Transcription</keyword>
<evidence type="ECO:0000259" key="6">
    <source>
        <dbReference type="PROSITE" id="PS50977"/>
    </source>
</evidence>
<dbReference type="EMBL" id="SJOI01000001">
    <property type="protein sequence ID" value="TCL02736.1"/>
    <property type="molecule type" value="Genomic_DNA"/>
</dbReference>
<dbReference type="SUPFAM" id="SSF46689">
    <property type="entry name" value="Homeodomain-like"/>
    <property type="match status" value="1"/>
</dbReference>
<feature type="region of interest" description="Disordered" evidence="5">
    <location>
        <begin position="1"/>
        <end position="20"/>
    </location>
</feature>
<dbReference type="Pfam" id="PF17918">
    <property type="entry name" value="TetR_C_15"/>
    <property type="match status" value="1"/>
</dbReference>
<dbReference type="OrthoDB" id="6430772at2"/>
<feature type="DNA-binding region" description="H-T-H motif" evidence="4">
    <location>
        <begin position="44"/>
        <end position="63"/>
    </location>
</feature>
<dbReference type="InterPro" id="IPR050109">
    <property type="entry name" value="HTH-type_TetR-like_transc_reg"/>
</dbReference>
<dbReference type="InterPro" id="IPR023772">
    <property type="entry name" value="DNA-bd_HTH_TetR-type_CS"/>
</dbReference>
<name>A0A4R1NDQ4_9GAMM</name>
<protein>
    <submittedName>
        <fullName evidence="7">TetR family transcriptional regulator</fullName>
    </submittedName>
</protein>
<organism evidence="7 8">
    <name type="scientific">Sodalis ligni</name>
    <dbReference type="NCBI Taxonomy" id="2697027"/>
    <lineage>
        <taxon>Bacteria</taxon>
        <taxon>Pseudomonadati</taxon>
        <taxon>Pseudomonadota</taxon>
        <taxon>Gammaproteobacteria</taxon>
        <taxon>Enterobacterales</taxon>
        <taxon>Bruguierivoracaceae</taxon>
        <taxon>Sodalis</taxon>
    </lineage>
</organism>
<dbReference type="InterPro" id="IPR041669">
    <property type="entry name" value="TetR_C_15"/>
</dbReference>
<dbReference type="InterPro" id="IPR009057">
    <property type="entry name" value="Homeodomain-like_sf"/>
</dbReference>
<evidence type="ECO:0000256" key="5">
    <source>
        <dbReference type="SAM" id="MobiDB-lite"/>
    </source>
</evidence>
<proteinExistence type="predicted"/>
<feature type="domain" description="HTH tetR-type" evidence="6">
    <location>
        <begin position="21"/>
        <end position="81"/>
    </location>
</feature>
<dbReference type="PROSITE" id="PS01081">
    <property type="entry name" value="HTH_TETR_1"/>
    <property type="match status" value="1"/>
</dbReference>
<dbReference type="PANTHER" id="PTHR30055:SF234">
    <property type="entry name" value="HTH-TYPE TRANSCRIPTIONAL REGULATOR BETI"/>
    <property type="match status" value="1"/>
</dbReference>